<evidence type="ECO:0000256" key="1">
    <source>
        <dbReference type="SAM" id="Phobius"/>
    </source>
</evidence>
<keyword evidence="1" id="KW-0812">Transmembrane</keyword>
<organism evidence="2 3">
    <name type="scientific">Burkholderia anthinoferrum</name>
    <dbReference type="NCBI Taxonomy" id="3090833"/>
    <lineage>
        <taxon>Bacteria</taxon>
        <taxon>Pseudomonadati</taxon>
        <taxon>Pseudomonadota</taxon>
        <taxon>Betaproteobacteria</taxon>
        <taxon>Burkholderiales</taxon>
        <taxon>Burkholderiaceae</taxon>
        <taxon>Burkholderia</taxon>
    </lineage>
</organism>
<proteinExistence type="predicted"/>
<protein>
    <submittedName>
        <fullName evidence="2">Uncharacterized protein</fullName>
    </submittedName>
</protein>
<comment type="caution">
    <text evidence="2">The sequence shown here is derived from an EMBL/GenBank/DDBJ whole genome shotgun (WGS) entry which is preliminary data.</text>
</comment>
<evidence type="ECO:0000313" key="2">
    <source>
        <dbReference type="EMBL" id="MEB2583910.1"/>
    </source>
</evidence>
<sequence>MTKMKFDKRVWMVVAVIVFIVVIYGLRNNPVDGQEKLDVMRRDMDVILMNGGVVAVRSQSYKYGAAYLYVGVDAKSWSPELADKYSRGLVDIGWREVNSDEVVILCKKGISAEVQRGMERGDGKAVYGINMTYNALTIRRCKAG</sequence>
<feature type="transmembrane region" description="Helical" evidence="1">
    <location>
        <begin position="9"/>
        <end position="26"/>
    </location>
</feature>
<gene>
    <name evidence="2" type="ORF">SB593_33780</name>
</gene>
<evidence type="ECO:0000313" key="3">
    <source>
        <dbReference type="Proteomes" id="UP001304467"/>
    </source>
</evidence>
<dbReference type="RefSeq" id="WP_143328778.1">
    <property type="nucleotide sequence ID" value="NZ_JAWRKY010000002.1"/>
</dbReference>
<keyword evidence="1" id="KW-0472">Membrane</keyword>
<accession>A0ABU5WXZ9</accession>
<keyword evidence="3" id="KW-1185">Reference proteome</keyword>
<keyword evidence="1" id="KW-1133">Transmembrane helix</keyword>
<dbReference type="Proteomes" id="UP001304467">
    <property type="component" value="Unassembled WGS sequence"/>
</dbReference>
<dbReference type="EMBL" id="JAWRLE010000096">
    <property type="protein sequence ID" value="MEB2583910.1"/>
    <property type="molecule type" value="Genomic_DNA"/>
</dbReference>
<reference evidence="2 3" key="1">
    <citation type="journal article" date="2023" name="Front. Microbiol.">
        <title>Genomic analyses of Burkholderia respiratory isolates indicates two evolutionarily distinct B. anthina clades.</title>
        <authorList>
            <person name="Pham A."/>
            <person name="Volmer J.G."/>
            <person name="Chambers D.C."/>
            <person name="Smith D.J."/>
            <person name="Reid D.W."/>
            <person name="Burr L."/>
            <person name="Wells T.J."/>
        </authorList>
    </citation>
    <scope>NUCLEOTIDE SEQUENCE [LARGE SCALE GENOMIC DNA]</scope>
    <source>
        <strain evidence="2 3">BCCIQ07A</strain>
    </source>
</reference>
<name>A0ABU5WXZ9_9BURK</name>